<dbReference type="InterPro" id="IPR036047">
    <property type="entry name" value="F-box-like_dom_sf"/>
</dbReference>
<reference evidence="2" key="1">
    <citation type="submission" date="2019-03" db="EMBL/GenBank/DDBJ databases">
        <title>WGS assembly of Setaria viridis.</title>
        <authorList>
            <person name="Huang P."/>
            <person name="Jenkins J."/>
            <person name="Grimwood J."/>
            <person name="Barry K."/>
            <person name="Healey A."/>
            <person name="Mamidi S."/>
            <person name="Sreedasyam A."/>
            <person name="Shu S."/>
            <person name="Feldman M."/>
            <person name="Wu J."/>
            <person name="Yu Y."/>
            <person name="Chen C."/>
            <person name="Johnson J."/>
            <person name="Rokhsar D."/>
            <person name="Baxter I."/>
            <person name="Schmutz J."/>
            <person name="Brutnell T."/>
            <person name="Kellogg E."/>
        </authorList>
    </citation>
    <scope>NUCLEOTIDE SEQUENCE [LARGE SCALE GENOMIC DNA]</scope>
</reference>
<dbReference type="AlphaFoldDB" id="A0A4U6VMC6"/>
<dbReference type="PANTHER" id="PTHR34709">
    <property type="entry name" value="OS10G0396666 PROTEIN"/>
    <property type="match status" value="1"/>
</dbReference>
<evidence type="ECO:0000313" key="2">
    <source>
        <dbReference type="EMBL" id="TKW30182.1"/>
    </source>
</evidence>
<dbReference type="SUPFAM" id="SSF81383">
    <property type="entry name" value="F-box domain"/>
    <property type="match status" value="1"/>
</dbReference>
<accession>A0A4U6VMC6</accession>
<dbReference type="PANTHER" id="PTHR34709:SF52">
    <property type="entry name" value="OS07G0548100 PROTEIN"/>
    <property type="match status" value="1"/>
</dbReference>
<gene>
    <name evidence="2" type="ORF">SEVIR_2G018400v2</name>
</gene>
<feature type="domain" description="F-box" evidence="1">
    <location>
        <begin position="21"/>
        <end position="61"/>
    </location>
</feature>
<protein>
    <recommendedName>
        <fullName evidence="1">F-box domain-containing protein</fullName>
    </recommendedName>
</protein>
<organism evidence="2 3">
    <name type="scientific">Setaria viridis</name>
    <name type="common">Green bristlegrass</name>
    <name type="synonym">Setaria italica subsp. viridis</name>
    <dbReference type="NCBI Taxonomy" id="4556"/>
    <lineage>
        <taxon>Eukaryota</taxon>
        <taxon>Viridiplantae</taxon>
        <taxon>Streptophyta</taxon>
        <taxon>Embryophyta</taxon>
        <taxon>Tracheophyta</taxon>
        <taxon>Spermatophyta</taxon>
        <taxon>Magnoliopsida</taxon>
        <taxon>Liliopsida</taxon>
        <taxon>Poales</taxon>
        <taxon>Poaceae</taxon>
        <taxon>PACMAD clade</taxon>
        <taxon>Panicoideae</taxon>
        <taxon>Panicodae</taxon>
        <taxon>Paniceae</taxon>
        <taxon>Cenchrinae</taxon>
        <taxon>Setaria</taxon>
    </lineage>
</organism>
<name>A0A4U6VMC6_SETVI</name>
<proteinExistence type="predicted"/>
<evidence type="ECO:0000259" key="1">
    <source>
        <dbReference type="Pfam" id="PF00646"/>
    </source>
</evidence>
<dbReference type="InterPro" id="IPR055312">
    <property type="entry name" value="FBL15-like"/>
</dbReference>
<dbReference type="Proteomes" id="UP000298652">
    <property type="component" value="Chromosome 2"/>
</dbReference>
<evidence type="ECO:0000313" key="3">
    <source>
        <dbReference type="Proteomes" id="UP000298652"/>
    </source>
</evidence>
<dbReference type="Pfam" id="PF00646">
    <property type="entry name" value="F-box"/>
    <property type="match status" value="1"/>
</dbReference>
<keyword evidence="3" id="KW-1185">Reference proteome</keyword>
<dbReference type="EMBL" id="CM016553">
    <property type="protein sequence ID" value="TKW30182.1"/>
    <property type="molecule type" value="Genomic_DNA"/>
</dbReference>
<sequence length="171" mass="18192">MDLTGGEVPAKPSAAAGEDRLSALPNDILVLILLRLGTAAAAGRTSVLSHRWRRLWALLPVLRFPVASLPRLISSALAARDAALRHLRSVAAWLPVAARCLSGDLLYRNVALLPGGGEEDGAGERGAFELPCYENATLISFYLGFLGLAVPPAGVFARLTEHTAYMWAHNA</sequence>
<dbReference type="InterPro" id="IPR001810">
    <property type="entry name" value="F-box_dom"/>
</dbReference>
<dbReference type="Gramene" id="TKW30182">
    <property type="protein sequence ID" value="TKW30182"/>
    <property type="gene ID" value="SEVIR_2G018400v2"/>
</dbReference>
<dbReference type="OMA" id="PCYENAT"/>